<organism evidence="2 3">
    <name type="scientific">Elysia marginata</name>
    <dbReference type="NCBI Taxonomy" id="1093978"/>
    <lineage>
        <taxon>Eukaryota</taxon>
        <taxon>Metazoa</taxon>
        <taxon>Spiralia</taxon>
        <taxon>Lophotrochozoa</taxon>
        <taxon>Mollusca</taxon>
        <taxon>Gastropoda</taxon>
        <taxon>Heterobranchia</taxon>
        <taxon>Euthyneura</taxon>
        <taxon>Panpulmonata</taxon>
        <taxon>Sacoglossa</taxon>
        <taxon>Placobranchoidea</taxon>
        <taxon>Plakobranchidae</taxon>
        <taxon>Elysia</taxon>
    </lineage>
</organism>
<feature type="region of interest" description="Disordered" evidence="1">
    <location>
        <begin position="80"/>
        <end position="100"/>
    </location>
</feature>
<accession>A0AAV4FD31</accession>
<evidence type="ECO:0000313" key="3">
    <source>
        <dbReference type="Proteomes" id="UP000762676"/>
    </source>
</evidence>
<sequence length="100" mass="11197">MADGLTEPVIQSSAVKPGGTIRYRRRRARPLGPYQCQSNIGRFTTGMNRDGLWKKKIIPLQYTHMCITHAAFTHHLKAHTNKQPNQNGSHPCFGPETISA</sequence>
<name>A0AAV4FD31_9GAST</name>
<evidence type="ECO:0000313" key="2">
    <source>
        <dbReference type="EMBL" id="GFR70770.1"/>
    </source>
</evidence>
<comment type="caution">
    <text evidence="2">The sequence shown here is derived from an EMBL/GenBank/DDBJ whole genome shotgun (WGS) entry which is preliminary data.</text>
</comment>
<evidence type="ECO:0000256" key="1">
    <source>
        <dbReference type="SAM" id="MobiDB-lite"/>
    </source>
</evidence>
<proteinExistence type="predicted"/>
<gene>
    <name evidence="2" type="ORF">ElyMa_003794800</name>
</gene>
<keyword evidence="3" id="KW-1185">Reference proteome</keyword>
<reference evidence="2 3" key="1">
    <citation type="journal article" date="2021" name="Elife">
        <title>Chloroplast acquisition without the gene transfer in kleptoplastic sea slugs, Plakobranchus ocellatus.</title>
        <authorList>
            <person name="Maeda T."/>
            <person name="Takahashi S."/>
            <person name="Yoshida T."/>
            <person name="Shimamura S."/>
            <person name="Takaki Y."/>
            <person name="Nagai Y."/>
            <person name="Toyoda A."/>
            <person name="Suzuki Y."/>
            <person name="Arimoto A."/>
            <person name="Ishii H."/>
            <person name="Satoh N."/>
            <person name="Nishiyama T."/>
            <person name="Hasebe M."/>
            <person name="Maruyama T."/>
            <person name="Minagawa J."/>
            <person name="Obokata J."/>
            <person name="Shigenobu S."/>
        </authorList>
    </citation>
    <scope>NUCLEOTIDE SEQUENCE [LARGE SCALE GENOMIC DNA]</scope>
</reference>
<dbReference type="EMBL" id="BMAT01007760">
    <property type="protein sequence ID" value="GFR70770.1"/>
    <property type="molecule type" value="Genomic_DNA"/>
</dbReference>
<dbReference type="Proteomes" id="UP000762676">
    <property type="component" value="Unassembled WGS sequence"/>
</dbReference>
<evidence type="ECO:0008006" key="4">
    <source>
        <dbReference type="Google" id="ProtNLM"/>
    </source>
</evidence>
<dbReference type="AlphaFoldDB" id="A0AAV4FD31"/>
<protein>
    <recommendedName>
        <fullName evidence="4">C2H2-type domain-containing protein</fullName>
    </recommendedName>
</protein>